<dbReference type="InterPro" id="IPR043472">
    <property type="entry name" value="Macro_dom-like"/>
</dbReference>
<evidence type="ECO:0000313" key="2">
    <source>
        <dbReference type="EMBL" id="RAL67138.1"/>
    </source>
</evidence>
<dbReference type="Gene3D" id="3.40.220.10">
    <property type="entry name" value="Leucine Aminopeptidase, subunit E, domain 1"/>
    <property type="match status" value="1"/>
</dbReference>
<dbReference type="EMBL" id="QKRW01000004">
    <property type="protein sequence ID" value="RAL67138.1"/>
    <property type="molecule type" value="Genomic_DNA"/>
</dbReference>
<organism evidence="2 3">
    <name type="scientific">Monilinia fructigena</name>
    <dbReference type="NCBI Taxonomy" id="38457"/>
    <lineage>
        <taxon>Eukaryota</taxon>
        <taxon>Fungi</taxon>
        <taxon>Dikarya</taxon>
        <taxon>Ascomycota</taxon>
        <taxon>Pezizomycotina</taxon>
        <taxon>Leotiomycetes</taxon>
        <taxon>Helotiales</taxon>
        <taxon>Sclerotiniaceae</taxon>
        <taxon>Monilinia</taxon>
    </lineage>
</organism>
<evidence type="ECO:0000256" key="1">
    <source>
        <dbReference type="SAM" id="MobiDB-lite"/>
    </source>
</evidence>
<sequence length="169" mass="17596">MTSLPPLSNGLLLSSSSDPLAPIDLRLASLLSYPCTAIVSPIKQKTDSDPPGISAPIAITAQTQLSNKNTPSNPSPQTTCTFFPPSSNLISNPTSPAPAPASATKHTQGITLAFPALATGSKCFPHRLAARIAVATVWDFLKHPGFWGGAEEEDSEGGFLCLAGWEPES</sequence>
<dbReference type="AlphaFoldDB" id="A0A395J4Q2"/>
<dbReference type="SUPFAM" id="SSF52949">
    <property type="entry name" value="Macro domain-like"/>
    <property type="match status" value="1"/>
</dbReference>
<evidence type="ECO:0000313" key="3">
    <source>
        <dbReference type="Proteomes" id="UP000249056"/>
    </source>
</evidence>
<name>A0A395J4Q2_9HELO</name>
<keyword evidence="3" id="KW-1185">Reference proteome</keyword>
<comment type="caution">
    <text evidence="2">The sequence shown here is derived from an EMBL/GenBank/DDBJ whole genome shotgun (WGS) entry which is preliminary data.</text>
</comment>
<protein>
    <submittedName>
        <fullName evidence="2">Uncharacterized protein</fullName>
    </submittedName>
</protein>
<dbReference type="Proteomes" id="UP000249056">
    <property type="component" value="Unassembled WGS sequence"/>
</dbReference>
<reference evidence="2 3" key="1">
    <citation type="submission" date="2018-06" db="EMBL/GenBank/DDBJ databases">
        <title>Genome Sequence of the Brown Rot Fungal Pathogen Monilinia fructigena.</title>
        <authorList>
            <person name="Landi L."/>
            <person name="De Miccolis Angelini R.M."/>
            <person name="Pollastro S."/>
            <person name="Abate D."/>
            <person name="Faretra F."/>
            <person name="Romanazzi G."/>
        </authorList>
    </citation>
    <scope>NUCLEOTIDE SEQUENCE [LARGE SCALE GENOMIC DNA]</scope>
    <source>
        <strain evidence="2 3">Mfrg269</strain>
    </source>
</reference>
<accession>A0A395J4Q2</accession>
<feature type="region of interest" description="Disordered" evidence="1">
    <location>
        <begin position="85"/>
        <end position="104"/>
    </location>
</feature>
<gene>
    <name evidence="2" type="ORF">DID88_007916</name>
</gene>
<dbReference type="OrthoDB" id="6133115at2759"/>
<proteinExistence type="predicted"/>